<evidence type="ECO:0000256" key="6">
    <source>
        <dbReference type="PIRSR" id="PIRSR000097-3"/>
    </source>
</evidence>
<evidence type="ECO:0000313" key="8">
    <source>
        <dbReference type="EMBL" id="KAH3720338.1"/>
    </source>
</evidence>
<evidence type="ECO:0000256" key="4">
    <source>
        <dbReference type="PIRSR" id="PIRSR000097-1"/>
    </source>
</evidence>
<evidence type="ECO:0000256" key="5">
    <source>
        <dbReference type="PIRSR" id="PIRSR000097-2"/>
    </source>
</evidence>
<accession>A0A9D4CA53</accession>
<dbReference type="AlphaFoldDB" id="A0A9D4CA53"/>
<dbReference type="PANTHER" id="PTHR43827:SF3">
    <property type="entry name" value="NADP-DEPENDENT OXIDOREDUCTASE DOMAIN-CONTAINING PROTEIN"/>
    <property type="match status" value="1"/>
</dbReference>
<dbReference type="PROSITE" id="PS00798">
    <property type="entry name" value="ALDOKETO_REDUCTASE_1"/>
    <property type="match status" value="1"/>
</dbReference>
<feature type="site" description="Lowers pKa of active site Tyr" evidence="6">
    <location>
        <position position="78"/>
    </location>
</feature>
<dbReference type="PRINTS" id="PR00069">
    <property type="entry name" value="ALDKETRDTASE"/>
</dbReference>
<dbReference type="SUPFAM" id="SSF51430">
    <property type="entry name" value="NAD(P)-linked oxidoreductase"/>
    <property type="match status" value="1"/>
</dbReference>
<dbReference type="OrthoDB" id="416253at2759"/>
<dbReference type="EMBL" id="JAIWYP010000013">
    <property type="protein sequence ID" value="KAH3720338.1"/>
    <property type="molecule type" value="Genomic_DNA"/>
</dbReference>
<dbReference type="FunFam" id="3.20.20.100:FF:000002">
    <property type="entry name" value="2,5-diketo-D-gluconic acid reductase A"/>
    <property type="match status" value="1"/>
</dbReference>
<dbReference type="PANTHER" id="PTHR43827">
    <property type="entry name" value="2,5-DIKETO-D-GLUCONIC ACID REDUCTASE"/>
    <property type="match status" value="1"/>
</dbReference>
<keyword evidence="9" id="KW-1185">Reference proteome</keyword>
<reference evidence="8" key="2">
    <citation type="submission" date="2020-11" db="EMBL/GenBank/DDBJ databases">
        <authorList>
            <person name="McCartney M.A."/>
            <person name="Auch B."/>
            <person name="Kono T."/>
            <person name="Mallez S."/>
            <person name="Becker A."/>
            <person name="Gohl D.M."/>
            <person name="Silverstein K.A.T."/>
            <person name="Koren S."/>
            <person name="Bechman K.B."/>
            <person name="Herman A."/>
            <person name="Abrahante J.E."/>
            <person name="Garbe J."/>
        </authorList>
    </citation>
    <scope>NUCLEOTIDE SEQUENCE</scope>
    <source>
        <strain evidence="8">Duluth1</strain>
        <tissue evidence="8">Whole animal</tissue>
    </source>
</reference>
<organism evidence="8 9">
    <name type="scientific">Dreissena polymorpha</name>
    <name type="common">Zebra mussel</name>
    <name type="synonym">Mytilus polymorpha</name>
    <dbReference type="NCBI Taxonomy" id="45954"/>
    <lineage>
        <taxon>Eukaryota</taxon>
        <taxon>Metazoa</taxon>
        <taxon>Spiralia</taxon>
        <taxon>Lophotrochozoa</taxon>
        <taxon>Mollusca</taxon>
        <taxon>Bivalvia</taxon>
        <taxon>Autobranchia</taxon>
        <taxon>Heteroconchia</taxon>
        <taxon>Euheterodonta</taxon>
        <taxon>Imparidentia</taxon>
        <taxon>Neoheterodontei</taxon>
        <taxon>Myida</taxon>
        <taxon>Dreissenoidea</taxon>
        <taxon>Dreissenidae</taxon>
        <taxon>Dreissena</taxon>
    </lineage>
</organism>
<dbReference type="InterPro" id="IPR020471">
    <property type="entry name" value="AKR"/>
</dbReference>
<dbReference type="Pfam" id="PF00248">
    <property type="entry name" value="Aldo_ket_red"/>
    <property type="match status" value="1"/>
</dbReference>
<name>A0A9D4CA53_DREPO</name>
<evidence type="ECO:0000313" key="9">
    <source>
        <dbReference type="Proteomes" id="UP000828390"/>
    </source>
</evidence>
<comment type="similarity">
    <text evidence="1">Belongs to the aldo/keto reductase family.</text>
</comment>
<feature type="binding site" evidence="5">
    <location>
        <position position="111"/>
    </location>
    <ligand>
        <name>substrate</name>
    </ligand>
</feature>
<dbReference type="InterPro" id="IPR036812">
    <property type="entry name" value="NAD(P)_OxRdtase_dom_sf"/>
</dbReference>
<evidence type="ECO:0000256" key="3">
    <source>
        <dbReference type="ARBA" id="ARBA00023002"/>
    </source>
</evidence>
<evidence type="ECO:0000259" key="7">
    <source>
        <dbReference type="Pfam" id="PF00248"/>
    </source>
</evidence>
<dbReference type="Gene3D" id="3.20.20.100">
    <property type="entry name" value="NADP-dependent oxidoreductase domain"/>
    <property type="match status" value="1"/>
</dbReference>
<comment type="caution">
    <text evidence="8">The sequence shown here is derived from an EMBL/GenBank/DDBJ whole genome shotgun (WGS) entry which is preliminary data.</text>
</comment>
<dbReference type="CDD" id="cd19136">
    <property type="entry name" value="AKR_DrGR-like"/>
    <property type="match status" value="1"/>
</dbReference>
<dbReference type="InterPro" id="IPR023210">
    <property type="entry name" value="NADP_OxRdtase_dom"/>
</dbReference>
<evidence type="ECO:0000256" key="1">
    <source>
        <dbReference type="ARBA" id="ARBA00007905"/>
    </source>
</evidence>
<reference evidence="8" key="1">
    <citation type="journal article" date="2019" name="bioRxiv">
        <title>The Genome of the Zebra Mussel, Dreissena polymorpha: A Resource for Invasive Species Research.</title>
        <authorList>
            <person name="McCartney M.A."/>
            <person name="Auch B."/>
            <person name="Kono T."/>
            <person name="Mallez S."/>
            <person name="Zhang Y."/>
            <person name="Obille A."/>
            <person name="Becker A."/>
            <person name="Abrahante J.E."/>
            <person name="Garbe J."/>
            <person name="Badalamenti J.P."/>
            <person name="Herman A."/>
            <person name="Mangelson H."/>
            <person name="Liachko I."/>
            <person name="Sullivan S."/>
            <person name="Sone E.D."/>
            <person name="Koren S."/>
            <person name="Silverstein K.A.T."/>
            <person name="Beckman K.B."/>
            <person name="Gohl D.M."/>
        </authorList>
    </citation>
    <scope>NUCLEOTIDE SEQUENCE</scope>
    <source>
        <strain evidence="8">Duluth1</strain>
        <tissue evidence="8">Whole animal</tissue>
    </source>
</reference>
<dbReference type="GO" id="GO:0016616">
    <property type="term" value="F:oxidoreductase activity, acting on the CH-OH group of donors, NAD or NADP as acceptor"/>
    <property type="evidence" value="ECO:0007669"/>
    <property type="project" value="UniProtKB-ARBA"/>
</dbReference>
<gene>
    <name evidence="8" type="ORF">DPMN_063235</name>
</gene>
<keyword evidence="2" id="KW-0521">NADP</keyword>
<dbReference type="PIRSF" id="PIRSF000097">
    <property type="entry name" value="AKR"/>
    <property type="match status" value="1"/>
</dbReference>
<sequence length="289" mass="32835">MKMVTLLSGNDMPIIGLGTFKLRGRDLIHKCLQTALEAGYRSFDTAAVYKNESDIGDCLIELLPKYGLTRNDIFLTSKLAPKDQGANRCREACLTSLTNLKTEYLDLYLIHWPGTQGRKPGDQDNPRLRRDSWRDMETLYKEGKLKAIGVSNFEQRHLIDLLESCEIQPHVLQTEHHPHLVQSSLVEFCRHHQIHFQAYASLGTTTDNNKLLTDPTVISIAKNNSKTTAQILLKWAIQQDIGVIPKSSNPDHIKSNMDLFSFELSKEDLARISGLDSQHHYCWDPRGIL</sequence>
<feature type="active site" description="Proton donor" evidence="4">
    <location>
        <position position="49"/>
    </location>
</feature>
<dbReference type="Proteomes" id="UP000828390">
    <property type="component" value="Unassembled WGS sequence"/>
</dbReference>
<proteinExistence type="inferred from homology"/>
<protein>
    <recommendedName>
        <fullName evidence="7">NADP-dependent oxidoreductase domain-containing protein</fullName>
    </recommendedName>
</protein>
<keyword evidence="3" id="KW-0560">Oxidoreductase</keyword>
<feature type="domain" description="NADP-dependent oxidoreductase" evidence="7">
    <location>
        <begin position="15"/>
        <end position="275"/>
    </location>
</feature>
<evidence type="ECO:0000256" key="2">
    <source>
        <dbReference type="ARBA" id="ARBA00022857"/>
    </source>
</evidence>
<dbReference type="InterPro" id="IPR018170">
    <property type="entry name" value="Aldo/ket_reductase_CS"/>
</dbReference>